<evidence type="ECO:0000313" key="2">
    <source>
        <dbReference type="EMBL" id="WDF67282.1"/>
    </source>
</evidence>
<keyword evidence="1" id="KW-0472">Membrane</keyword>
<keyword evidence="1" id="KW-1133">Transmembrane helix</keyword>
<feature type="transmembrane region" description="Helical" evidence="1">
    <location>
        <begin position="7"/>
        <end position="26"/>
    </location>
</feature>
<dbReference type="RefSeq" id="WP_274266012.1">
    <property type="nucleotide sequence ID" value="NZ_CP117880.1"/>
</dbReference>
<sequence>MKNKIRFILPRLIGLTLVVGIISFFIVTIFKILAMLTLTLAIGALVLSRIRKKAMRKKVPTQRFDSTDQAIRLHVAVDTASGIVPVGAKRAQVAIIPIH</sequence>
<dbReference type="Proteomes" id="UP001221558">
    <property type="component" value="Chromosome"/>
</dbReference>
<dbReference type="EMBL" id="CP117880">
    <property type="protein sequence ID" value="WDF67282.1"/>
    <property type="molecule type" value="Genomic_DNA"/>
</dbReference>
<organism evidence="2 3">
    <name type="scientific">Sphingobacterium oryzagri</name>
    <dbReference type="NCBI Taxonomy" id="3025669"/>
    <lineage>
        <taxon>Bacteria</taxon>
        <taxon>Pseudomonadati</taxon>
        <taxon>Bacteroidota</taxon>
        <taxon>Sphingobacteriia</taxon>
        <taxon>Sphingobacteriales</taxon>
        <taxon>Sphingobacteriaceae</taxon>
        <taxon>Sphingobacterium</taxon>
    </lineage>
</organism>
<name>A0ABY7WC93_9SPHI</name>
<proteinExistence type="predicted"/>
<keyword evidence="3" id="KW-1185">Reference proteome</keyword>
<protein>
    <submittedName>
        <fullName evidence="2">Uncharacterized protein</fullName>
    </submittedName>
</protein>
<evidence type="ECO:0000313" key="3">
    <source>
        <dbReference type="Proteomes" id="UP001221558"/>
    </source>
</evidence>
<evidence type="ECO:0000256" key="1">
    <source>
        <dbReference type="SAM" id="Phobius"/>
    </source>
</evidence>
<reference evidence="2 3" key="1">
    <citation type="submission" date="2023-02" db="EMBL/GenBank/DDBJ databases">
        <title>Genome sequence of Sphingobacterium sp. KACC 22765.</title>
        <authorList>
            <person name="Kim S."/>
            <person name="Heo J."/>
            <person name="Kwon S.-W."/>
        </authorList>
    </citation>
    <scope>NUCLEOTIDE SEQUENCE [LARGE SCALE GENOMIC DNA]</scope>
    <source>
        <strain evidence="2 3">KACC 22765</strain>
    </source>
</reference>
<accession>A0ABY7WC93</accession>
<keyword evidence="1" id="KW-0812">Transmembrane</keyword>
<feature type="transmembrane region" description="Helical" evidence="1">
    <location>
        <begin position="32"/>
        <end position="50"/>
    </location>
</feature>
<gene>
    <name evidence="2" type="ORF">PQ465_13310</name>
</gene>